<organism evidence="7 8">
    <name type="scientific">Lupinus angustifolius</name>
    <name type="common">Narrow-leaved blue lupine</name>
    <dbReference type="NCBI Taxonomy" id="3871"/>
    <lineage>
        <taxon>Eukaryota</taxon>
        <taxon>Viridiplantae</taxon>
        <taxon>Streptophyta</taxon>
        <taxon>Embryophyta</taxon>
        <taxon>Tracheophyta</taxon>
        <taxon>Spermatophyta</taxon>
        <taxon>Magnoliopsida</taxon>
        <taxon>eudicotyledons</taxon>
        <taxon>Gunneridae</taxon>
        <taxon>Pentapetalae</taxon>
        <taxon>rosids</taxon>
        <taxon>fabids</taxon>
        <taxon>Fabales</taxon>
        <taxon>Fabaceae</taxon>
        <taxon>Papilionoideae</taxon>
        <taxon>50 kb inversion clade</taxon>
        <taxon>genistoids sensu lato</taxon>
        <taxon>core genistoids</taxon>
        <taxon>Genisteae</taxon>
        <taxon>Lupinus</taxon>
    </lineage>
</organism>
<dbReference type="Gramene" id="OIV97852">
    <property type="protein sequence ID" value="OIV97852"/>
    <property type="gene ID" value="TanjilG_12609"/>
</dbReference>
<keyword evidence="4" id="KW-1133">Transmembrane helix</keyword>
<evidence type="ECO:0000313" key="8">
    <source>
        <dbReference type="Proteomes" id="UP000188354"/>
    </source>
</evidence>
<dbReference type="Pfam" id="PF25237">
    <property type="entry name" value="MSL2_3"/>
    <property type="match status" value="1"/>
</dbReference>
<evidence type="ECO:0000313" key="7">
    <source>
        <dbReference type="EMBL" id="OIV97852.1"/>
    </source>
</evidence>
<evidence type="ECO:0000256" key="2">
    <source>
        <dbReference type="ARBA" id="ARBA00008017"/>
    </source>
</evidence>
<dbReference type="Proteomes" id="UP000188354">
    <property type="component" value="Chromosome LG14"/>
</dbReference>
<feature type="region of interest" description="Disordered" evidence="3">
    <location>
        <begin position="331"/>
        <end position="468"/>
    </location>
</feature>
<dbReference type="AlphaFoldDB" id="A0A4P1QYS8"/>
<evidence type="ECO:0008006" key="9">
    <source>
        <dbReference type="Google" id="ProtNLM"/>
    </source>
</evidence>
<name>A0A4P1QYS8_LUPAN</name>
<evidence type="ECO:0000256" key="3">
    <source>
        <dbReference type="SAM" id="MobiDB-lite"/>
    </source>
</evidence>
<dbReference type="GO" id="GO:0016020">
    <property type="term" value="C:membrane"/>
    <property type="evidence" value="ECO:0007669"/>
    <property type="project" value="UniProtKB-SubCell"/>
</dbReference>
<keyword evidence="4" id="KW-0812">Transmembrane</keyword>
<evidence type="ECO:0000259" key="5">
    <source>
        <dbReference type="Pfam" id="PF24956"/>
    </source>
</evidence>
<feature type="domain" description="Mechanosensitive ion channel protein 2/3 C-terminal" evidence="5">
    <location>
        <begin position="211"/>
        <end position="266"/>
    </location>
</feature>
<dbReference type="EMBL" id="CM007374">
    <property type="protein sequence ID" value="OIV97852.1"/>
    <property type="molecule type" value="Genomic_DNA"/>
</dbReference>
<feature type="compositionally biased region" description="Polar residues" evidence="3">
    <location>
        <begin position="366"/>
        <end position="393"/>
    </location>
</feature>
<reference evidence="7 8" key="1">
    <citation type="journal article" date="2017" name="Plant Biotechnol. J.">
        <title>A comprehensive draft genome sequence for lupin (Lupinus angustifolius), an emerging health food: insights into plant-microbe interactions and legume evolution.</title>
        <authorList>
            <person name="Hane J.K."/>
            <person name="Ming Y."/>
            <person name="Kamphuis L.G."/>
            <person name="Nelson M.N."/>
            <person name="Garg G."/>
            <person name="Atkins C.A."/>
            <person name="Bayer P.E."/>
            <person name="Bravo A."/>
            <person name="Bringans S."/>
            <person name="Cannon S."/>
            <person name="Edwards D."/>
            <person name="Foley R."/>
            <person name="Gao L.L."/>
            <person name="Harrison M.J."/>
            <person name="Huang W."/>
            <person name="Hurgobin B."/>
            <person name="Li S."/>
            <person name="Liu C.W."/>
            <person name="McGrath A."/>
            <person name="Morahan G."/>
            <person name="Murray J."/>
            <person name="Weller J."/>
            <person name="Jian J."/>
            <person name="Singh K.B."/>
        </authorList>
    </citation>
    <scope>NUCLEOTIDE SEQUENCE [LARGE SCALE GENOMIC DNA]</scope>
    <source>
        <strain evidence="8">cv. Tanjil</strain>
        <tissue evidence="7">Whole plant</tissue>
    </source>
</reference>
<accession>A0A4P1QYS8</accession>
<dbReference type="PANTHER" id="PTHR43634:SF16">
    <property type="entry name" value="MECHANOSENSITIVE ION CHANNEL PROTEIN 2, CHLOROPLASTIC"/>
    <property type="match status" value="1"/>
</dbReference>
<dbReference type="InterPro" id="IPR045042">
    <property type="entry name" value="YnaI-like"/>
</dbReference>
<feature type="compositionally biased region" description="Polar residues" evidence="3">
    <location>
        <begin position="443"/>
        <end position="452"/>
    </location>
</feature>
<proteinExistence type="inferred from homology"/>
<dbReference type="PANTHER" id="PTHR43634">
    <property type="entry name" value="OW CONDUCTANCE MECHANOSENSITIVE CHANNEL"/>
    <property type="match status" value="1"/>
</dbReference>
<feature type="compositionally biased region" description="Basic and acidic residues" evidence="3">
    <location>
        <begin position="331"/>
        <end position="351"/>
    </location>
</feature>
<evidence type="ECO:0000259" key="6">
    <source>
        <dbReference type="Pfam" id="PF25237"/>
    </source>
</evidence>
<keyword evidence="4" id="KW-0472">Membrane</keyword>
<dbReference type="InterPro" id="IPR057483">
    <property type="entry name" value="MSL2/3_TM_dom"/>
</dbReference>
<gene>
    <name evidence="7" type="ORF">TanjilG_12609</name>
</gene>
<sequence length="514" mass="56692">MTCFSTLLEGSYDALRGSPVLLRLIPALGLIAFTVYGLEPLLRLGRILFLQPLLLWSGAMLICRALDPLVLPSEASQVVKQRLLNFGRSLSTVISFAYCLSSLIQQAQKFFMEANDSSDARTMGFDFAGKALYSAVWVAAMSLFMELLGFSTQKWLTAGGLGTVLLTLAGREHVGWWSPTIVRGDDREAVHIPNHKFTVNVVRNLSQKSHWRIKSYIAISHLDVNKINNIVADMRKVLSKNPQVEQQKLHRRVFLENVNPENQALTEAMLLDLLRVVSHHRARLATPIRTVQKFYREADSENIPFGDTIFTRSRAASNRFLLIEPPYKVNADDKVKPSTRPTRTDEEKVAKINETLASDSKGDESSAVTSTSSPGVNSKSVSEAQSQTMGSDSSVEKNPKILQPKKESVGDAGKGASVPVPKNPAQSHVPEVSPVASHESSRETASAISSQPKQDEEKFAVSSPSTRPSLEENILLGVALEGSKRTLPIEEDTPSPILQNRKNCCPTEWEWTSC</sequence>
<dbReference type="STRING" id="3871.A0A4P1QYS8"/>
<comment type="subcellular location">
    <subcellularLocation>
        <location evidence="1">Membrane</location>
        <topology evidence="1">Multi-pass membrane protein</topology>
    </subcellularLocation>
</comment>
<keyword evidence="8" id="KW-1185">Reference proteome</keyword>
<feature type="domain" description="Mechanosensitive channel protein 2/3 transmembrane" evidence="6">
    <location>
        <begin position="48"/>
        <end position="171"/>
    </location>
</feature>
<dbReference type="InterPro" id="IPR056876">
    <property type="entry name" value="Msl2-3_C"/>
</dbReference>
<evidence type="ECO:0000256" key="1">
    <source>
        <dbReference type="ARBA" id="ARBA00004141"/>
    </source>
</evidence>
<protein>
    <recommendedName>
        <fullName evidence="9">Mechanosensitive ion channel protein</fullName>
    </recommendedName>
</protein>
<feature type="compositionally biased region" description="Basic and acidic residues" evidence="3">
    <location>
        <begin position="394"/>
        <end position="409"/>
    </location>
</feature>
<evidence type="ECO:0000256" key="4">
    <source>
        <dbReference type="SAM" id="Phobius"/>
    </source>
</evidence>
<comment type="similarity">
    <text evidence="2">Belongs to the MscS (TC 1.A.23) family.</text>
</comment>
<feature type="transmembrane region" description="Helical" evidence="4">
    <location>
        <begin position="20"/>
        <end position="38"/>
    </location>
</feature>
<dbReference type="Pfam" id="PF24956">
    <property type="entry name" value="Msl2-3_C"/>
    <property type="match status" value="1"/>
</dbReference>